<dbReference type="Gene3D" id="2.115.10.20">
    <property type="entry name" value="Glycosyl hydrolase domain, family 43"/>
    <property type="match status" value="1"/>
</dbReference>
<protein>
    <recommendedName>
        <fullName evidence="3">Glycosyl hydrolase</fullName>
    </recommendedName>
</protein>
<dbReference type="CDD" id="cd08984">
    <property type="entry name" value="GH43-like"/>
    <property type="match status" value="1"/>
</dbReference>
<evidence type="ECO:0000313" key="1">
    <source>
        <dbReference type="EMBL" id="MCH9275102.1"/>
    </source>
</evidence>
<evidence type="ECO:0000313" key="2">
    <source>
        <dbReference type="Proteomes" id="UP000710815"/>
    </source>
</evidence>
<gene>
    <name evidence="1" type="ORF">JS533_002255</name>
</gene>
<dbReference type="Proteomes" id="UP000710815">
    <property type="component" value="Unassembled WGS sequence"/>
</dbReference>
<name>A0ABS9VSP2_9BIFI</name>
<reference evidence="1 2" key="1">
    <citation type="journal article" date="2021" name="Environ. Microbiol.">
        <title>Genetic insights into the dark matter of the mammalian gut microbiota through targeted genome reconstruction.</title>
        <authorList>
            <person name="Lugli G.A."/>
            <person name="Alessandri G."/>
            <person name="Milani C."/>
            <person name="Viappiani A."/>
            <person name="Fontana F."/>
            <person name="Tarracchini C."/>
            <person name="Mancabelli L."/>
            <person name="Argentini C."/>
            <person name="Ruiz L."/>
            <person name="Margolles A."/>
            <person name="van Sinderen D."/>
            <person name="Turroni F."/>
            <person name="Ventura M."/>
        </authorList>
    </citation>
    <scope>NUCLEOTIDE SEQUENCE [LARGE SCALE GENOMIC DNA]</scope>
    <source>
        <strain evidence="1 2">MA1</strain>
    </source>
</reference>
<accession>A0ABS9VSP2</accession>
<comment type="caution">
    <text evidence="1">The sequence shown here is derived from an EMBL/GenBank/DDBJ whole genome shotgun (WGS) entry which is preliminary data.</text>
</comment>
<dbReference type="InterPro" id="IPR023296">
    <property type="entry name" value="Glyco_hydro_beta-prop_sf"/>
</dbReference>
<sequence>MTQVTMPAPLYEDPITGGPTDPTVIWNDCERRMFMFYTQRRPNPHAVGVSWVHGTKIAVASSDDGARWLYRGTLDLDLDGFPGENTFWAPEVVAIDGVYHMFVSMIVGVPTDWSGRSRMLHYTSHDLWRWTFVSEIDLASNRVIDPCVAREPDGAYSMWYKDEDLGGVICRAVSRDLNEWTVLGQEVFDCHQEGPNVFDLGGRRWMISDYWHGLAVYRQDDAAGEVGEIGEAGEVGEQGDSALHRWTRCPDILAESGIRDRDRGLGHHADIWVNPKDSHAIIFYFCHPYAHDDGSPCLAGEPADPAAAQLSVVQAAELRVEGDVIVCDRNAAPVIDLP</sequence>
<reference evidence="1 2" key="2">
    <citation type="journal article" date="2021" name="Syst. Appl. Microbiol.">
        <title>Phylogenetic classification of ten novel species belonging to the genus Bifidobacterium comprising B. phasiani sp. nov., B. pongonis sp. nov., B. saguinibicoloris sp. nov., B. colobi sp. nov., B. simiiventris sp. nov., B. santillanense sp. nov., B. miconis sp. nov., B. amazonense sp. nov., B. pluvialisilvae sp. nov., and B. miconisargentati sp. nov.</title>
        <authorList>
            <person name="Lugli G.A."/>
            <person name="Calvete-Torre I."/>
            <person name="Alessandri G."/>
            <person name="Milani C."/>
            <person name="Turroni F."/>
            <person name="Laiolo P."/>
            <person name="Ossiprandi M.C."/>
            <person name="Margolles A."/>
            <person name="Ruiz L."/>
            <person name="Ventura M."/>
        </authorList>
    </citation>
    <scope>NUCLEOTIDE SEQUENCE [LARGE SCALE GENOMIC DNA]</scope>
    <source>
        <strain evidence="1 2">MA1</strain>
    </source>
</reference>
<dbReference type="SUPFAM" id="SSF75005">
    <property type="entry name" value="Arabinanase/levansucrase/invertase"/>
    <property type="match status" value="1"/>
</dbReference>
<dbReference type="EMBL" id="JAFEJT020000005">
    <property type="protein sequence ID" value="MCH9275102.1"/>
    <property type="molecule type" value="Genomic_DNA"/>
</dbReference>
<proteinExistence type="predicted"/>
<organism evidence="1 2">
    <name type="scientific">Bifidobacterium amazonense</name>
    <dbReference type="NCBI Taxonomy" id="2809027"/>
    <lineage>
        <taxon>Bacteria</taxon>
        <taxon>Bacillati</taxon>
        <taxon>Actinomycetota</taxon>
        <taxon>Actinomycetes</taxon>
        <taxon>Bifidobacteriales</taxon>
        <taxon>Bifidobacteriaceae</taxon>
        <taxon>Bifidobacterium</taxon>
    </lineage>
</organism>
<evidence type="ECO:0008006" key="3">
    <source>
        <dbReference type="Google" id="ProtNLM"/>
    </source>
</evidence>
<keyword evidence="2" id="KW-1185">Reference proteome</keyword>
<dbReference type="RefSeq" id="WP_241512934.1">
    <property type="nucleotide sequence ID" value="NZ_JAFEJT020000005.1"/>
</dbReference>